<feature type="region of interest" description="Disordered" evidence="1">
    <location>
        <begin position="33"/>
        <end position="122"/>
    </location>
</feature>
<name>A0A4S8MZK7_9ACTN</name>
<reference evidence="3 4" key="1">
    <citation type="journal article" date="2009" name="Int. J. Syst. Evol. Microbiol.">
        <title>Nocardioides caeni sp. nov., isolated from wastewater.</title>
        <authorList>
            <person name="Yoon J.H."/>
            <person name="Kang S.J."/>
            <person name="Park S."/>
            <person name="Kim W."/>
            <person name="Oh T.K."/>
        </authorList>
    </citation>
    <scope>NUCLEOTIDE SEQUENCE [LARGE SCALE GENOMIC DNA]</scope>
    <source>
        <strain evidence="3 4">DSM 23134</strain>
    </source>
</reference>
<dbReference type="OrthoDB" id="3775331at2"/>
<feature type="compositionally biased region" description="Low complexity" evidence="1">
    <location>
        <begin position="97"/>
        <end position="114"/>
    </location>
</feature>
<comment type="caution">
    <text evidence="3">The sequence shown here is derived from an EMBL/GenBank/DDBJ whole genome shotgun (WGS) entry which is preliminary data.</text>
</comment>
<gene>
    <name evidence="3" type="ORF">E9934_18465</name>
</gene>
<dbReference type="EMBL" id="STGW01000021">
    <property type="protein sequence ID" value="THV08920.1"/>
    <property type="molecule type" value="Genomic_DNA"/>
</dbReference>
<sequence length="296" mass="31136">MTAPVDTPAPSRLAEAGADAVDAVDAGRSVVAALGGDTVPRPPRSATPDSTTAGRSVVEALQGDAPRDTRPRITPADRPAEAAPRDRGDLSADTSSRRAAARAAEAERLAAPAAQHGGTPGVPQIKHGNWTEPEEHRDSLHASTDADFPIRSGMRRAMSLILVAALAATAVTGWVAYQEQTALAGGVAALLGFVTLVVWAVRASCTVTKLTITRGQLRITRAGHTEVVDLASPYTPIAIVGEPGQRQWTVLAERPGLPLVVITSSMVDPYWFTTALYRLRPELRPGHAVEQEYAAT</sequence>
<evidence type="ECO:0000256" key="1">
    <source>
        <dbReference type="SAM" id="MobiDB-lite"/>
    </source>
</evidence>
<feature type="compositionally biased region" description="Basic and acidic residues" evidence="1">
    <location>
        <begin position="78"/>
        <end position="90"/>
    </location>
</feature>
<evidence type="ECO:0008006" key="5">
    <source>
        <dbReference type="Google" id="ProtNLM"/>
    </source>
</evidence>
<keyword evidence="2" id="KW-0812">Transmembrane</keyword>
<accession>A0A4S8MZK7</accession>
<keyword evidence="2" id="KW-0472">Membrane</keyword>
<organism evidence="3 4">
    <name type="scientific">Nocardioides caeni</name>
    <dbReference type="NCBI Taxonomy" id="574700"/>
    <lineage>
        <taxon>Bacteria</taxon>
        <taxon>Bacillati</taxon>
        <taxon>Actinomycetota</taxon>
        <taxon>Actinomycetes</taxon>
        <taxon>Propionibacteriales</taxon>
        <taxon>Nocardioidaceae</taxon>
        <taxon>Nocardioides</taxon>
    </lineage>
</organism>
<dbReference type="Proteomes" id="UP000307087">
    <property type="component" value="Unassembled WGS sequence"/>
</dbReference>
<feature type="transmembrane region" description="Helical" evidence="2">
    <location>
        <begin position="183"/>
        <end position="201"/>
    </location>
</feature>
<keyword evidence="2" id="KW-1133">Transmembrane helix</keyword>
<evidence type="ECO:0000256" key="2">
    <source>
        <dbReference type="SAM" id="Phobius"/>
    </source>
</evidence>
<proteinExistence type="predicted"/>
<evidence type="ECO:0000313" key="3">
    <source>
        <dbReference type="EMBL" id="THV08920.1"/>
    </source>
</evidence>
<dbReference type="RefSeq" id="WP_136564374.1">
    <property type="nucleotide sequence ID" value="NZ_BAABLS010000007.1"/>
</dbReference>
<protein>
    <recommendedName>
        <fullName evidence="5">PH domain-containing protein</fullName>
    </recommendedName>
</protein>
<dbReference type="AlphaFoldDB" id="A0A4S8MZK7"/>
<keyword evidence="4" id="KW-1185">Reference proteome</keyword>
<evidence type="ECO:0000313" key="4">
    <source>
        <dbReference type="Proteomes" id="UP000307087"/>
    </source>
</evidence>
<feature type="transmembrane region" description="Helical" evidence="2">
    <location>
        <begin position="157"/>
        <end position="177"/>
    </location>
</feature>